<sequence>MGDKQQKYQKGFNTQNLFTFDPKKDVINLQDLIGELKSLPDEKLEQLNHLIESEIFYKNNNFSAEMQILRQSDIEALKIYKEAFDRPALQDSFHTESSYQDFEAALTDLISLLKTGVINGKLLANPIRKFDDKNLEHDLNNLYNKVRKLRGLYNDYKKMGEIIPEHNITRFKLPNTSDLFNKFKQDVIDTINSILEQHNIRSIDGVS</sequence>
<keyword evidence="2" id="KW-1185">Reference proteome</keyword>
<accession>A0ACC5PYK4</accession>
<protein>
    <submittedName>
        <fullName evidence="1">Uncharacterized protein</fullName>
    </submittedName>
</protein>
<dbReference type="Proteomes" id="UP000597867">
    <property type="component" value="Unassembled WGS sequence"/>
</dbReference>
<evidence type="ECO:0000313" key="1">
    <source>
        <dbReference type="EMBL" id="MBE9217457.1"/>
    </source>
</evidence>
<proteinExistence type="predicted"/>
<dbReference type="EMBL" id="JADEWF010000002">
    <property type="protein sequence ID" value="MBE9217457.1"/>
    <property type="molecule type" value="Genomic_DNA"/>
</dbReference>
<evidence type="ECO:0000313" key="2">
    <source>
        <dbReference type="Proteomes" id="UP000597867"/>
    </source>
</evidence>
<comment type="caution">
    <text evidence="1">The sequence shown here is derived from an EMBL/GenBank/DDBJ whole genome shotgun (WGS) entry which is preliminary data.</text>
</comment>
<organism evidence="1 2">
    <name type="scientific">Dolichospermum flos-aquae LEGE 04289</name>
    <dbReference type="NCBI Taxonomy" id="1828708"/>
    <lineage>
        <taxon>Bacteria</taxon>
        <taxon>Bacillati</taxon>
        <taxon>Cyanobacteriota</taxon>
        <taxon>Cyanophyceae</taxon>
        <taxon>Nostocales</taxon>
        <taxon>Aphanizomenonaceae</taxon>
        <taxon>Dolichospermum</taxon>
    </lineage>
</organism>
<gene>
    <name evidence="1" type="ORF">IQ222_01250</name>
</gene>
<reference evidence="1" key="1">
    <citation type="submission" date="2020-10" db="EMBL/GenBank/DDBJ databases">
        <authorList>
            <person name="Castelo-Branco R."/>
            <person name="Eusebio N."/>
            <person name="Adriana R."/>
            <person name="Vieira A."/>
            <person name="Brugerolle De Fraissinette N."/>
            <person name="Rezende De Castro R."/>
            <person name="Schneider M.P."/>
            <person name="Vasconcelos V."/>
            <person name="Leao P.N."/>
        </authorList>
    </citation>
    <scope>NUCLEOTIDE SEQUENCE</scope>
    <source>
        <strain evidence="1">LEGE 04289</strain>
    </source>
</reference>
<name>A0ACC5PYK4_DOLFA</name>